<feature type="compositionally biased region" description="Low complexity" evidence="1">
    <location>
        <begin position="70"/>
        <end position="90"/>
    </location>
</feature>
<dbReference type="OrthoDB" id="3365917at2759"/>
<dbReference type="AlphaFoldDB" id="A0A0C9VEG1"/>
<feature type="compositionally biased region" description="Gly residues" evidence="1">
    <location>
        <begin position="26"/>
        <end position="36"/>
    </location>
</feature>
<keyword evidence="2" id="KW-1133">Transmembrane helix</keyword>
<evidence type="ECO:0000256" key="1">
    <source>
        <dbReference type="SAM" id="MobiDB-lite"/>
    </source>
</evidence>
<dbReference type="Proteomes" id="UP000054279">
    <property type="component" value="Unassembled WGS sequence"/>
</dbReference>
<feature type="transmembrane region" description="Helical" evidence="2">
    <location>
        <begin position="524"/>
        <end position="545"/>
    </location>
</feature>
<evidence type="ECO:0000256" key="2">
    <source>
        <dbReference type="SAM" id="Phobius"/>
    </source>
</evidence>
<keyword evidence="2" id="KW-0812">Transmembrane</keyword>
<dbReference type="HOGENOM" id="CLU_467055_0_0_1"/>
<feature type="region of interest" description="Disordered" evidence="1">
    <location>
        <begin position="1"/>
        <end position="102"/>
    </location>
</feature>
<protein>
    <submittedName>
        <fullName evidence="3">Uncharacterized protein</fullName>
    </submittedName>
</protein>
<evidence type="ECO:0000313" key="3">
    <source>
        <dbReference type="EMBL" id="KIJ35955.1"/>
    </source>
</evidence>
<gene>
    <name evidence="3" type="ORF">M422DRAFT_261712</name>
</gene>
<keyword evidence="4" id="KW-1185">Reference proteome</keyword>
<feature type="transmembrane region" description="Helical" evidence="2">
    <location>
        <begin position="436"/>
        <end position="455"/>
    </location>
</feature>
<sequence length="584" mass="62112">MYVPLVSVWLNNSKKTKSLERRKGGGKGGGGKGGSSEGSEGSSGSSGSSSSGSSGSSRGSSSDSDVPIRSGTSTAGTASAASKGTTKVTTIPSGGPFAGRMVGGGTRDQIYGTSQYGSGYPGQMTSGVIGRGFPFGFWPLTFGGLGGFAIAHQINSHEYGDPTNSSRPGGALFTAPFQAPNTNANTYRLLSDNATLVALIPSIISSCTPSSQNISPTPFSNSSAPKPEQIIQYYRSSSIALSLDGYNNTAVFSNDSNAKDTPLPTIANQTFLECLNSTIGGQALLLDSAATGMQLPGFLMSILVVVHMGAKSAWASVGALRGPPHASVLLHKSKALNRINCTYLVFELWNVGQILECSRTINEHTSASVSLRLFFAYSARSPSACVDLHYRTLPLSSVPESYPLSVNLLGHRLSALPSSQSMSMRYFRHHASKDTLLLRLTVMALILLGTLEAIFSGNHLYDIFITKVANPALANRIHFASQPAGNLQNIFETRTKTRVTRKRVDSSGSRHARIKRTDSLINRLIFYAINRAIATSICALLNVFLVRSPSPIYGPANHFAIDLFLRWDLLFHDPAAGEYTSYVL</sequence>
<name>A0A0C9VEG1_SPHS4</name>
<keyword evidence="2" id="KW-0472">Membrane</keyword>
<feature type="compositionally biased region" description="Low complexity" evidence="1">
    <location>
        <begin position="37"/>
        <end position="62"/>
    </location>
</feature>
<proteinExistence type="predicted"/>
<organism evidence="3 4">
    <name type="scientific">Sphaerobolus stellatus (strain SS14)</name>
    <dbReference type="NCBI Taxonomy" id="990650"/>
    <lineage>
        <taxon>Eukaryota</taxon>
        <taxon>Fungi</taxon>
        <taxon>Dikarya</taxon>
        <taxon>Basidiomycota</taxon>
        <taxon>Agaricomycotina</taxon>
        <taxon>Agaricomycetes</taxon>
        <taxon>Phallomycetidae</taxon>
        <taxon>Geastrales</taxon>
        <taxon>Sphaerobolaceae</taxon>
        <taxon>Sphaerobolus</taxon>
    </lineage>
</organism>
<dbReference type="EMBL" id="KN837183">
    <property type="protein sequence ID" value="KIJ35955.1"/>
    <property type="molecule type" value="Genomic_DNA"/>
</dbReference>
<reference evidence="3 4" key="1">
    <citation type="submission" date="2014-06" db="EMBL/GenBank/DDBJ databases">
        <title>Evolutionary Origins and Diversification of the Mycorrhizal Mutualists.</title>
        <authorList>
            <consortium name="DOE Joint Genome Institute"/>
            <consortium name="Mycorrhizal Genomics Consortium"/>
            <person name="Kohler A."/>
            <person name="Kuo A."/>
            <person name="Nagy L.G."/>
            <person name="Floudas D."/>
            <person name="Copeland A."/>
            <person name="Barry K.W."/>
            <person name="Cichocki N."/>
            <person name="Veneault-Fourrey C."/>
            <person name="LaButti K."/>
            <person name="Lindquist E.A."/>
            <person name="Lipzen A."/>
            <person name="Lundell T."/>
            <person name="Morin E."/>
            <person name="Murat C."/>
            <person name="Riley R."/>
            <person name="Ohm R."/>
            <person name="Sun H."/>
            <person name="Tunlid A."/>
            <person name="Henrissat B."/>
            <person name="Grigoriev I.V."/>
            <person name="Hibbett D.S."/>
            <person name="Martin F."/>
        </authorList>
    </citation>
    <scope>NUCLEOTIDE SEQUENCE [LARGE SCALE GENOMIC DNA]</scope>
    <source>
        <strain evidence="3 4">SS14</strain>
    </source>
</reference>
<evidence type="ECO:0000313" key="4">
    <source>
        <dbReference type="Proteomes" id="UP000054279"/>
    </source>
</evidence>
<accession>A0A0C9VEG1</accession>